<feature type="region of interest" description="Disordered" evidence="16">
    <location>
        <begin position="68"/>
        <end position="96"/>
    </location>
</feature>
<keyword evidence="5" id="KW-0808">Transferase</keyword>
<evidence type="ECO:0000256" key="12">
    <source>
        <dbReference type="ARBA" id="ARBA00047899"/>
    </source>
</evidence>
<evidence type="ECO:0000259" key="18">
    <source>
        <dbReference type="PROSITE" id="PS50011"/>
    </source>
</evidence>
<keyword evidence="8" id="KW-0418">Kinase</keyword>
<evidence type="ECO:0000256" key="4">
    <source>
        <dbReference type="ARBA" id="ARBA00022527"/>
    </source>
</evidence>
<feature type="domain" description="Protein kinase" evidence="18">
    <location>
        <begin position="120"/>
        <end position="282"/>
    </location>
</feature>
<dbReference type="SUPFAM" id="SSF56112">
    <property type="entry name" value="Protein kinase-like (PK-like)"/>
    <property type="match status" value="1"/>
</dbReference>
<reference evidence="19 20" key="1">
    <citation type="journal article" date="2023" name="G3 (Bethesda)">
        <title>A haplotype-resolved chromosome-scale genome for Quercus rubra L. provides insights into the genetics of adaptive traits for red oak species.</title>
        <authorList>
            <person name="Kapoor B."/>
            <person name="Jenkins J."/>
            <person name="Schmutz J."/>
            <person name="Zhebentyayeva T."/>
            <person name="Kuelheim C."/>
            <person name="Coggeshall M."/>
            <person name="Heim C."/>
            <person name="Lasky J.R."/>
            <person name="Leites L."/>
            <person name="Islam-Faridi N."/>
            <person name="Romero-Severson J."/>
            <person name="DeLeo V.L."/>
            <person name="Lucas S.M."/>
            <person name="Lazic D."/>
            <person name="Gailing O."/>
            <person name="Carlson J."/>
            <person name="Staton M."/>
        </authorList>
    </citation>
    <scope>NUCLEOTIDE SEQUENCE [LARGE SCALE GENOMIC DNA]</scope>
    <source>
        <strain evidence="19">Pseudo-F2</strain>
    </source>
</reference>
<dbReference type="SMART" id="SM00220">
    <property type="entry name" value="S_TKc"/>
    <property type="match status" value="1"/>
</dbReference>
<dbReference type="Gene3D" id="1.10.510.10">
    <property type="entry name" value="Transferase(Phosphotransferase) domain 1"/>
    <property type="match status" value="1"/>
</dbReference>
<keyword evidence="7 14" id="KW-0547">Nucleotide-binding</keyword>
<evidence type="ECO:0000256" key="3">
    <source>
        <dbReference type="ARBA" id="ARBA00022475"/>
    </source>
</evidence>
<dbReference type="PROSITE" id="PS00107">
    <property type="entry name" value="PROTEIN_KINASE_ATP"/>
    <property type="match status" value="1"/>
</dbReference>
<dbReference type="EMBL" id="JAXUIC010000005">
    <property type="protein sequence ID" value="KAK4590651.1"/>
    <property type="molecule type" value="Genomic_DNA"/>
</dbReference>
<dbReference type="InterPro" id="IPR047117">
    <property type="entry name" value="PERK1-13-like"/>
</dbReference>
<dbReference type="InterPro" id="IPR000719">
    <property type="entry name" value="Prot_kinase_dom"/>
</dbReference>
<dbReference type="GO" id="GO:0005886">
    <property type="term" value="C:plasma membrane"/>
    <property type="evidence" value="ECO:0007669"/>
    <property type="project" value="UniProtKB-SubCell"/>
</dbReference>
<feature type="compositionally biased region" description="Basic and acidic residues" evidence="16">
    <location>
        <begin position="72"/>
        <end position="89"/>
    </location>
</feature>
<dbReference type="Gene3D" id="3.30.200.20">
    <property type="entry name" value="Phosphorylase Kinase, domain 1"/>
    <property type="match status" value="1"/>
</dbReference>
<dbReference type="Proteomes" id="UP001324115">
    <property type="component" value="Unassembled WGS sequence"/>
</dbReference>
<evidence type="ECO:0000256" key="6">
    <source>
        <dbReference type="ARBA" id="ARBA00022692"/>
    </source>
</evidence>
<dbReference type="FunFam" id="3.30.200.20:FF:000212">
    <property type="entry name" value="Proline-rich receptor-like protein kinase PERK8"/>
    <property type="match status" value="1"/>
</dbReference>
<evidence type="ECO:0000256" key="7">
    <source>
        <dbReference type="ARBA" id="ARBA00022741"/>
    </source>
</evidence>
<keyword evidence="6 17" id="KW-0812">Transmembrane</keyword>
<proteinExistence type="inferred from homology"/>
<organism evidence="19 20">
    <name type="scientific">Quercus rubra</name>
    <name type="common">Northern red oak</name>
    <name type="synonym">Quercus borealis</name>
    <dbReference type="NCBI Taxonomy" id="3512"/>
    <lineage>
        <taxon>Eukaryota</taxon>
        <taxon>Viridiplantae</taxon>
        <taxon>Streptophyta</taxon>
        <taxon>Embryophyta</taxon>
        <taxon>Tracheophyta</taxon>
        <taxon>Spermatophyta</taxon>
        <taxon>Magnoliopsida</taxon>
        <taxon>eudicotyledons</taxon>
        <taxon>Gunneridae</taxon>
        <taxon>Pentapetalae</taxon>
        <taxon>rosids</taxon>
        <taxon>fabids</taxon>
        <taxon>Fagales</taxon>
        <taxon>Fagaceae</taxon>
        <taxon>Quercus</taxon>
    </lineage>
</organism>
<evidence type="ECO:0000256" key="1">
    <source>
        <dbReference type="ARBA" id="ARBA00004162"/>
    </source>
</evidence>
<dbReference type="EC" id="2.7.11.1" evidence="2"/>
<evidence type="ECO:0000256" key="15">
    <source>
        <dbReference type="RuleBase" id="RU000304"/>
    </source>
</evidence>
<comment type="caution">
    <text evidence="19">The sequence shown here is derived from an EMBL/GenBank/DDBJ whole genome shotgun (WGS) entry which is preliminary data.</text>
</comment>
<evidence type="ECO:0000256" key="2">
    <source>
        <dbReference type="ARBA" id="ARBA00012513"/>
    </source>
</evidence>
<evidence type="ECO:0000256" key="13">
    <source>
        <dbReference type="ARBA" id="ARBA00048679"/>
    </source>
</evidence>
<keyword evidence="10 17" id="KW-1133">Transmembrane helix</keyword>
<dbReference type="PROSITE" id="PS50011">
    <property type="entry name" value="PROTEIN_KINASE_DOM"/>
    <property type="match status" value="1"/>
</dbReference>
<comment type="catalytic activity">
    <reaction evidence="13">
        <text>L-seryl-[protein] + ATP = O-phospho-L-seryl-[protein] + ADP + H(+)</text>
        <dbReference type="Rhea" id="RHEA:17989"/>
        <dbReference type="Rhea" id="RHEA-COMP:9863"/>
        <dbReference type="Rhea" id="RHEA-COMP:11604"/>
        <dbReference type="ChEBI" id="CHEBI:15378"/>
        <dbReference type="ChEBI" id="CHEBI:29999"/>
        <dbReference type="ChEBI" id="CHEBI:30616"/>
        <dbReference type="ChEBI" id="CHEBI:83421"/>
        <dbReference type="ChEBI" id="CHEBI:456216"/>
        <dbReference type="EC" id="2.7.11.1"/>
    </reaction>
</comment>
<keyword evidence="3" id="KW-1003">Cell membrane</keyword>
<evidence type="ECO:0000256" key="17">
    <source>
        <dbReference type="SAM" id="Phobius"/>
    </source>
</evidence>
<keyword evidence="11 17" id="KW-0472">Membrane</keyword>
<keyword evidence="9 14" id="KW-0067">ATP-binding</keyword>
<evidence type="ECO:0000256" key="11">
    <source>
        <dbReference type="ARBA" id="ARBA00023136"/>
    </source>
</evidence>
<evidence type="ECO:0000256" key="16">
    <source>
        <dbReference type="SAM" id="MobiDB-lite"/>
    </source>
</evidence>
<dbReference type="InterPro" id="IPR008271">
    <property type="entry name" value="Ser/Thr_kinase_AS"/>
</dbReference>
<sequence>MWQSLAASPGGLIVGAVVGGLILLLAVGCCVIRFRFRKVDGQIPLKSEDGPPRTKRVIRFRCRKVDGQIPLKSEDGPPRTKPQPDEPKSDPIAPPSLGCSIGHSPSIFSYEELAKATNGFSKTNFLGQGGFGNVHKGVLPNEKEVAIKQLKSDSKQGEREFRSEVEVISRVHHKHLVSLVGYCISEEHRMLVYEFVSNGNLEYNLHGKGRLTLNWPTRLKIAIGSAKGLAYLNEDCQPKIIHRDIKAANILLHDNFEAKVGFSYNSWYEFQRYLCLIEIVKF</sequence>
<comment type="catalytic activity">
    <reaction evidence="12">
        <text>L-threonyl-[protein] + ATP = O-phospho-L-threonyl-[protein] + ADP + H(+)</text>
        <dbReference type="Rhea" id="RHEA:46608"/>
        <dbReference type="Rhea" id="RHEA-COMP:11060"/>
        <dbReference type="Rhea" id="RHEA-COMP:11605"/>
        <dbReference type="ChEBI" id="CHEBI:15378"/>
        <dbReference type="ChEBI" id="CHEBI:30013"/>
        <dbReference type="ChEBI" id="CHEBI:30616"/>
        <dbReference type="ChEBI" id="CHEBI:61977"/>
        <dbReference type="ChEBI" id="CHEBI:456216"/>
        <dbReference type="EC" id="2.7.11.1"/>
    </reaction>
</comment>
<gene>
    <name evidence="19" type="ORF">RGQ29_020993</name>
</gene>
<comment type="similarity">
    <text evidence="15">Belongs to the protein kinase superfamily.</text>
</comment>
<evidence type="ECO:0000256" key="8">
    <source>
        <dbReference type="ARBA" id="ARBA00022777"/>
    </source>
</evidence>
<name>A0AAN7IYF5_QUERU</name>
<evidence type="ECO:0000256" key="9">
    <source>
        <dbReference type="ARBA" id="ARBA00022840"/>
    </source>
</evidence>
<accession>A0AAN7IYF5</accession>
<dbReference type="PANTHER" id="PTHR47982">
    <property type="entry name" value="PROLINE-RICH RECEPTOR-LIKE PROTEIN KINASE PERK4"/>
    <property type="match status" value="1"/>
</dbReference>
<feature type="binding site" evidence="14">
    <location>
        <position position="148"/>
    </location>
    <ligand>
        <name>ATP</name>
        <dbReference type="ChEBI" id="CHEBI:30616"/>
    </ligand>
</feature>
<evidence type="ECO:0000313" key="20">
    <source>
        <dbReference type="Proteomes" id="UP001324115"/>
    </source>
</evidence>
<comment type="subcellular location">
    <subcellularLocation>
        <location evidence="1">Cell membrane</location>
        <topology evidence="1">Single-pass membrane protein</topology>
    </subcellularLocation>
</comment>
<dbReference type="GO" id="GO:0005524">
    <property type="term" value="F:ATP binding"/>
    <property type="evidence" value="ECO:0007669"/>
    <property type="project" value="UniProtKB-UniRule"/>
</dbReference>
<dbReference type="GO" id="GO:0004674">
    <property type="term" value="F:protein serine/threonine kinase activity"/>
    <property type="evidence" value="ECO:0007669"/>
    <property type="project" value="UniProtKB-KW"/>
</dbReference>
<evidence type="ECO:0000256" key="10">
    <source>
        <dbReference type="ARBA" id="ARBA00022989"/>
    </source>
</evidence>
<evidence type="ECO:0000313" key="19">
    <source>
        <dbReference type="EMBL" id="KAK4590651.1"/>
    </source>
</evidence>
<dbReference type="Pfam" id="PF07714">
    <property type="entry name" value="PK_Tyr_Ser-Thr"/>
    <property type="match status" value="1"/>
</dbReference>
<dbReference type="PANTHER" id="PTHR47982:SF35">
    <property type="entry name" value="PROLINE-RICH RECEPTOR-LIKE PROTEIN KINASE PERK1-RELATED"/>
    <property type="match status" value="1"/>
</dbReference>
<keyword evidence="4 15" id="KW-0723">Serine/threonine-protein kinase</keyword>
<dbReference type="AlphaFoldDB" id="A0AAN7IYF5"/>
<evidence type="ECO:0000256" key="5">
    <source>
        <dbReference type="ARBA" id="ARBA00022679"/>
    </source>
</evidence>
<protein>
    <recommendedName>
        <fullName evidence="2">non-specific serine/threonine protein kinase</fullName>
        <ecNumber evidence="2">2.7.11.1</ecNumber>
    </recommendedName>
</protein>
<dbReference type="InterPro" id="IPR017441">
    <property type="entry name" value="Protein_kinase_ATP_BS"/>
</dbReference>
<feature type="transmembrane region" description="Helical" evidence="17">
    <location>
        <begin position="12"/>
        <end position="36"/>
    </location>
</feature>
<dbReference type="PROSITE" id="PS00108">
    <property type="entry name" value="PROTEIN_KINASE_ST"/>
    <property type="match status" value="1"/>
</dbReference>
<dbReference type="InterPro" id="IPR001245">
    <property type="entry name" value="Ser-Thr/Tyr_kinase_cat_dom"/>
</dbReference>
<evidence type="ECO:0000256" key="14">
    <source>
        <dbReference type="PROSITE-ProRule" id="PRU10141"/>
    </source>
</evidence>
<keyword evidence="20" id="KW-1185">Reference proteome</keyword>
<dbReference type="InterPro" id="IPR011009">
    <property type="entry name" value="Kinase-like_dom_sf"/>
</dbReference>